<evidence type="ECO:0000313" key="5">
    <source>
        <dbReference type="EMBL" id="KUK79769.1"/>
    </source>
</evidence>
<feature type="non-terminal residue" evidence="5">
    <location>
        <position position="1"/>
    </location>
</feature>
<dbReference type="SUPFAM" id="SSF53822">
    <property type="entry name" value="Periplasmic binding protein-like I"/>
    <property type="match status" value="1"/>
</dbReference>
<proteinExistence type="inferred from homology"/>
<organism evidence="5 6">
    <name type="scientific">Mesotoga prima</name>
    <dbReference type="NCBI Taxonomy" id="1184387"/>
    <lineage>
        <taxon>Bacteria</taxon>
        <taxon>Thermotogati</taxon>
        <taxon>Thermotogota</taxon>
        <taxon>Thermotogae</taxon>
        <taxon>Kosmotogales</taxon>
        <taxon>Kosmotogaceae</taxon>
        <taxon>Mesotoga</taxon>
    </lineage>
</organism>
<name>A0A101HN31_9BACT</name>
<reference evidence="6" key="1">
    <citation type="journal article" date="2015" name="MBio">
        <title>Genome-Resolved Metagenomic Analysis Reveals Roles for Candidate Phyla and Other Microbial Community Members in Biogeochemical Transformations in Oil Reservoirs.</title>
        <authorList>
            <person name="Hu P."/>
            <person name="Tom L."/>
            <person name="Singh A."/>
            <person name="Thomas B.C."/>
            <person name="Baker B.J."/>
            <person name="Piceno Y.M."/>
            <person name="Andersen G.L."/>
            <person name="Banfield J.F."/>
        </authorList>
    </citation>
    <scope>NUCLEOTIDE SEQUENCE [LARGE SCALE GENOMIC DNA]</scope>
</reference>
<dbReference type="PANTHER" id="PTHR46847">
    <property type="entry name" value="D-ALLOSE-BINDING PERIPLASMIC PROTEIN-RELATED"/>
    <property type="match status" value="1"/>
</dbReference>
<evidence type="ECO:0000256" key="1">
    <source>
        <dbReference type="ARBA" id="ARBA00004196"/>
    </source>
</evidence>
<evidence type="ECO:0000259" key="4">
    <source>
        <dbReference type="Pfam" id="PF13407"/>
    </source>
</evidence>
<keyword evidence="5" id="KW-0762">Sugar transport</keyword>
<dbReference type="PANTHER" id="PTHR46847:SF1">
    <property type="entry name" value="D-ALLOSE-BINDING PERIPLASMIC PROTEIN-RELATED"/>
    <property type="match status" value="1"/>
</dbReference>
<comment type="subcellular location">
    <subcellularLocation>
        <location evidence="1">Cell envelope</location>
    </subcellularLocation>
</comment>
<dbReference type="Gene3D" id="3.40.50.2300">
    <property type="match status" value="2"/>
</dbReference>
<keyword evidence="3" id="KW-0732">Signal</keyword>
<evidence type="ECO:0000313" key="6">
    <source>
        <dbReference type="Proteomes" id="UP000054092"/>
    </source>
</evidence>
<dbReference type="InterPro" id="IPR025997">
    <property type="entry name" value="SBP_2_dom"/>
</dbReference>
<dbReference type="EMBL" id="LGGP01000241">
    <property type="protein sequence ID" value="KUK79769.1"/>
    <property type="molecule type" value="Genomic_DNA"/>
</dbReference>
<gene>
    <name evidence="5" type="ORF">XD94_1301</name>
</gene>
<dbReference type="InterPro" id="IPR028082">
    <property type="entry name" value="Peripla_BP_I"/>
</dbReference>
<keyword evidence="5" id="KW-0813">Transport</keyword>
<dbReference type="AlphaFoldDB" id="A0A101HN31"/>
<feature type="domain" description="Periplasmic binding protein" evidence="4">
    <location>
        <begin position="122"/>
        <end position="320"/>
    </location>
</feature>
<comment type="similarity">
    <text evidence="2">Belongs to the bacterial solute-binding protein 2 family.</text>
</comment>
<dbReference type="Pfam" id="PF13407">
    <property type="entry name" value="Peripla_BP_4"/>
    <property type="match status" value="1"/>
</dbReference>
<dbReference type="GO" id="GO:0030246">
    <property type="term" value="F:carbohydrate binding"/>
    <property type="evidence" value="ECO:0007669"/>
    <property type="project" value="UniProtKB-ARBA"/>
</dbReference>
<sequence>TKLSNGGVKMLRKSLAIVLLVAFLIVAGSAALAAEKFREVPLELIQLMEKQFHQVWTPAGPNGEPVRGAGDLELTAEEIEKAKALDLGQYYFMGASLDMTETLNRFGMNKVLASIGKPEISFMGSSSIADQIDQVTTLAGKADDIGFVVAQAWEAVTLGPSFVELAKAGVPQLHNWTTPAGLENEEYYVGLVDADGYGQGAAAAEILAYAMGYKGAVGLIYFALEQWTNVMRLKGAEDTFAKYPDIKVVGKAGFTDPSQSFDLAIGLLQKYPEIDAMWGTWMMGVATGAAEAVLSLGRLGEVVVAAPDLGGKAGAQYIADPENPIIGAAEADCIEMGENSVNAAIKWYLGNTDIAQGYFVSRVYPVVKANLVDVYNKTNLEAIGELPQDVLDLLD</sequence>
<evidence type="ECO:0000256" key="3">
    <source>
        <dbReference type="ARBA" id="ARBA00022729"/>
    </source>
</evidence>
<accession>A0A101HN31</accession>
<dbReference type="Proteomes" id="UP000054092">
    <property type="component" value="Unassembled WGS sequence"/>
</dbReference>
<protein>
    <submittedName>
        <fullName evidence="5">ABC-type sugar transport system, periplasmic component</fullName>
    </submittedName>
</protein>
<dbReference type="PATRIC" id="fig|1184387.3.peg.1758"/>
<evidence type="ECO:0000256" key="2">
    <source>
        <dbReference type="ARBA" id="ARBA00007639"/>
    </source>
</evidence>
<dbReference type="GO" id="GO:0030313">
    <property type="term" value="C:cell envelope"/>
    <property type="evidence" value="ECO:0007669"/>
    <property type="project" value="UniProtKB-SubCell"/>
</dbReference>
<comment type="caution">
    <text evidence="5">The sequence shown here is derived from an EMBL/GenBank/DDBJ whole genome shotgun (WGS) entry which is preliminary data.</text>
</comment>